<name>A0A2V0RAZ0_9ZZZZ</name>
<feature type="compositionally biased region" description="Basic and acidic residues" evidence="1">
    <location>
        <begin position="106"/>
        <end position="132"/>
    </location>
</feature>
<evidence type="ECO:0000256" key="1">
    <source>
        <dbReference type="SAM" id="MobiDB-lite"/>
    </source>
</evidence>
<organism evidence="2">
    <name type="scientific">viral metagenome</name>
    <dbReference type="NCBI Taxonomy" id="1070528"/>
    <lineage>
        <taxon>unclassified sequences</taxon>
        <taxon>metagenomes</taxon>
        <taxon>organismal metagenomes</taxon>
    </lineage>
</organism>
<proteinExistence type="predicted"/>
<evidence type="ECO:0000313" key="2">
    <source>
        <dbReference type="EMBL" id="GBH22267.1"/>
    </source>
</evidence>
<protein>
    <submittedName>
        <fullName evidence="2">Uncharacterized protein</fullName>
    </submittedName>
</protein>
<dbReference type="EMBL" id="BDQB01000159">
    <property type="protein sequence ID" value="GBH22267.1"/>
    <property type="molecule type" value="Genomic_RNA"/>
</dbReference>
<feature type="region of interest" description="Disordered" evidence="1">
    <location>
        <begin position="106"/>
        <end position="158"/>
    </location>
</feature>
<sequence length="488" mass="55162">MGRNLVKRSITDGGTKYSTRDSSGVVHSAPTAGRLSSNVVKEEKRKIEERIRLEKLRLEAKRREEERLEAERLERKRLEEAELEAERLEKERLEEEERLEKERLEKERLEKEERESEEANDREREIDKDNFNKDINNADPPPEEGDGGSSSDKWNPFSKASLEGINDLHLDLFSGGGATNFQDAMTYYEGIVYKLGGVLSLPGMPTAPAAHLAMLGADLSHELRTASADDWNPTTDNRTEDEKNFNTRLGDRILRTMDVVGALLDGTPQEIAGIPGFDKVSQDDDNEDFFGGVGKRFETLGNKSLEKLMKSKTAKNIVFGFDSGIFNALSKFETESQRIRSLHGIRVIESDRYYSVMYHPSSGITYVEWNPTTDVRNVIRRDKRSDVGREWSEDFIAALGIKIPAWSKRVKYIKDKYGMESDVVKHYGYSRGGGLATHMGGIGYGTGYFSSYMPAKGSKSKFSGDKMHDYVINPISYGLLLRHLLSKS</sequence>
<reference evidence="2" key="1">
    <citation type="submission" date="2017-04" db="EMBL/GenBank/DDBJ databases">
        <title>Unveiling RNA virosphere associated with marine microorganisms.</title>
        <authorList>
            <person name="Urayama S."/>
            <person name="Takaki Y."/>
            <person name="Nishi S."/>
            <person name="Yoshida Y."/>
            <person name="Deguchi S."/>
            <person name="Takai K."/>
            <person name="Nunoura T."/>
        </authorList>
    </citation>
    <scope>NUCLEOTIDE SEQUENCE</scope>
</reference>
<accession>A0A2V0RAZ0</accession>
<comment type="caution">
    <text evidence="2">The sequence shown here is derived from an EMBL/GenBank/DDBJ whole genome shotgun (WGS) entry which is preliminary data.</text>
</comment>
<dbReference type="AlphaFoldDB" id="A0A2V0RAZ0"/>
<feature type="region of interest" description="Disordered" evidence="1">
    <location>
        <begin position="1"/>
        <end position="41"/>
    </location>
</feature>
<dbReference type="EMBL" id="BDQD01000214">
    <property type="protein sequence ID" value="GBH22779.1"/>
    <property type="molecule type" value="Genomic_RNA"/>
</dbReference>